<dbReference type="Proteomes" id="UP000189940">
    <property type="component" value="Unassembled WGS sequence"/>
</dbReference>
<proteinExistence type="predicted"/>
<name>A0A1V4HW05_NITVU</name>
<dbReference type="EMBL" id="MWPQ01000049">
    <property type="protein sequence ID" value="OPH82158.1"/>
    <property type="molecule type" value="Genomic_DNA"/>
</dbReference>
<comment type="caution">
    <text evidence="2">The sequence shown here is derived from an EMBL/GenBank/DDBJ whole genome shotgun (WGS) entry which is preliminary data.</text>
</comment>
<organism evidence="2 3">
    <name type="scientific">Nitrobacter vulgaris</name>
    <dbReference type="NCBI Taxonomy" id="29421"/>
    <lineage>
        <taxon>Bacteria</taxon>
        <taxon>Pseudomonadati</taxon>
        <taxon>Pseudomonadota</taxon>
        <taxon>Alphaproteobacteria</taxon>
        <taxon>Hyphomicrobiales</taxon>
        <taxon>Nitrobacteraceae</taxon>
        <taxon>Nitrobacter</taxon>
    </lineage>
</organism>
<feature type="region of interest" description="Disordered" evidence="1">
    <location>
        <begin position="1"/>
        <end position="21"/>
    </location>
</feature>
<reference evidence="2 3" key="1">
    <citation type="submission" date="2017-02" db="EMBL/GenBank/DDBJ databases">
        <title>Genome sequence of the nitrite-oxidizing bacterium Nitrobacter vulgaris strain Ab1.</title>
        <authorList>
            <person name="Mellbye B.L."/>
            <person name="Davis E.W."/>
            <person name="Spieck E."/>
            <person name="Chang J.H."/>
            <person name="Bottomley P.J."/>
            <person name="Sayavedra-Soto L.A."/>
        </authorList>
    </citation>
    <scope>NUCLEOTIDE SEQUENCE [LARGE SCALE GENOMIC DNA]</scope>
    <source>
        <strain evidence="2 3">Ab1</strain>
    </source>
</reference>
<accession>A0A1V4HW05</accession>
<evidence type="ECO:0000256" key="1">
    <source>
        <dbReference type="SAM" id="MobiDB-lite"/>
    </source>
</evidence>
<protein>
    <submittedName>
        <fullName evidence="2">Uncharacterized protein</fullName>
    </submittedName>
</protein>
<evidence type="ECO:0000313" key="3">
    <source>
        <dbReference type="Proteomes" id="UP000189940"/>
    </source>
</evidence>
<keyword evidence="3" id="KW-1185">Reference proteome</keyword>
<gene>
    <name evidence="2" type="ORF">B2M20_13360</name>
</gene>
<evidence type="ECO:0000313" key="2">
    <source>
        <dbReference type="EMBL" id="OPH82158.1"/>
    </source>
</evidence>
<sequence length="78" mass="8986">MTASIAEAKTRERSIADPRPNTFSQKALHLNHPLRRRDRHLRTPHPGCEITPNYGHYYIEMVGNIAAWLKGARVRALR</sequence>
<dbReference type="AlphaFoldDB" id="A0A1V4HW05"/>